<dbReference type="EMBL" id="CAJPEV010002550">
    <property type="protein sequence ID" value="CAG0897292.1"/>
    <property type="molecule type" value="Genomic_DNA"/>
</dbReference>
<gene>
    <name evidence="2" type="ORF">DSTB1V02_LOCUS9696</name>
</gene>
<evidence type="ECO:0000313" key="3">
    <source>
        <dbReference type="Proteomes" id="UP000677054"/>
    </source>
</evidence>
<dbReference type="GO" id="GO:0005813">
    <property type="term" value="C:centrosome"/>
    <property type="evidence" value="ECO:0007669"/>
    <property type="project" value="TreeGrafter"/>
</dbReference>
<evidence type="ECO:0000313" key="2">
    <source>
        <dbReference type="EMBL" id="CAD7249910.1"/>
    </source>
</evidence>
<organism evidence="2">
    <name type="scientific">Darwinula stevensoni</name>
    <dbReference type="NCBI Taxonomy" id="69355"/>
    <lineage>
        <taxon>Eukaryota</taxon>
        <taxon>Metazoa</taxon>
        <taxon>Ecdysozoa</taxon>
        <taxon>Arthropoda</taxon>
        <taxon>Crustacea</taxon>
        <taxon>Oligostraca</taxon>
        <taxon>Ostracoda</taxon>
        <taxon>Podocopa</taxon>
        <taxon>Podocopida</taxon>
        <taxon>Darwinulocopina</taxon>
        <taxon>Darwinuloidea</taxon>
        <taxon>Darwinulidae</taxon>
        <taxon>Darwinula</taxon>
    </lineage>
</organism>
<proteinExistence type="predicted"/>
<dbReference type="PANTHER" id="PTHR12436">
    <property type="entry name" value="80 KDA MCM3-ASSOCIATED PROTEIN"/>
    <property type="match status" value="1"/>
</dbReference>
<dbReference type="GO" id="GO:0051225">
    <property type="term" value="P:spindle assembly"/>
    <property type="evidence" value="ECO:0007669"/>
    <property type="project" value="TreeGrafter"/>
</dbReference>
<dbReference type="GO" id="GO:0005634">
    <property type="term" value="C:nucleus"/>
    <property type="evidence" value="ECO:0007669"/>
    <property type="project" value="TreeGrafter"/>
</dbReference>
<dbReference type="AlphaFoldDB" id="A0A7R9FNX0"/>
<dbReference type="InterPro" id="IPR005062">
    <property type="entry name" value="SAC3/GANP/THP3_conserved"/>
</dbReference>
<feature type="domain" description="SAC3/GANP/THP3 conserved" evidence="1">
    <location>
        <begin position="13"/>
        <end position="290"/>
    </location>
</feature>
<accession>A0A7R9FNX0</accession>
<name>A0A7R9FNX0_9CRUS</name>
<evidence type="ECO:0000259" key="1">
    <source>
        <dbReference type="Pfam" id="PF03399"/>
    </source>
</evidence>
<dbReference type="Gene3D" id="1.25.40.990">
    <property type="match status" value="1"/>
</dbReference>
<dbReference type="InterPro" id="IPR045107">
    <property type="entry name" value="SAC3/GANP/THP3"/>
</dbReference>
<dbReference type="Pfam" id="PF03399">
    <property type="entry name" value="SAC3_GANP"/>
    <property type="match status" value="1"/>
</dbReference>
<sequence>MSEGSIQGTCRTFCPARESDRRRKHREVHALEKDPETGDVILIKEYTRSGAGRDMTAPAELRPGPVLSDCVVHLIQRVSSRTDARFLDVYDFICDRLRAVRQDLVIQRLSGVHVQRVLASSLRFLLMAGYRLRKEDGFQEVLHANQVRETLSCYLERVEIKRNCHLEVLAVGLVLDLDEELPWIRFLAMRGSRPEEEEEELVGSLVSLKSAWLMENLPRMLRIAGRLPLLLQLAFGSLLPALRRKALETLNAGFSSRGAGVPLPPLTAALALRDDGETARLLAHHGIPVRQNCAAFRKSVFVHKPPLPLGTLPQVEAAWAEKDWPGWILSK</sequence>
<reference evidence="2" key="1">
    <citation type="submission" date="2020-11" db="EMBL/GenBank/DDBJ databases">
        <authorList>
            <person name="Tran Van P."/>
        </authorList>
    </citation>
    <scope>NUCLEOTIDE SEQUENCE</scope>
</reference>
<dbReference type="PANTHER" id="PTHR12436:SF38">
    <property type="entry name" value="SAC3 DOMAIN-CONTAINING PROTEIN 1"/>
    <property type="match status" value="1"/>
</dbReference>
<keyword evidence="3" id="KW-1185">Reference proteome</keyword>
<protein>
    <recommendedName>
        <fullName evidence="1">SAC3/GANP/THP3 conserved domain-containing protein</fullName>
    </recommendedName>
</protein>
<dbReference type="Proteomes" id="UP000677054">
    <property type="component" value="Unassembled WGS sequence"/>
</dbReference>
<dbReference type="GO" id="GO:0005819">
    <property type="term" value="C:spindle"/>
    <property type="evidence" value="ECO:0007669"/>
    <property type="project" value="TreeGrafter"/>
</dbReference>
<dbReference type="EMBL" id="LR902067">
    <property type="protein sequence ID" value="CAD7249910.1"/>
    <property type="molecule type" value="Genomic_DNA"/>
</dbReference>
<dbReference type="GO" id="GO:0051298">
    <property type="term" value="P:centrosome duplication"/>
    <property type="evidence" value="ECO:0007669"/>
    <property type="project" value="TreeGrafter"/>
</dbReference>
<dbReference type="OrthoDB" id="264795at2759"/>